<sequence length="43" mass="5199">MHMLSDQLLFEVYEKAVELSLDRNFIQLIKQEIKNREAIKKVH</sequence>
<reference evidence="1" key="1">
    <citation type="submission" date="2022-11" db="EMBL/GenBank/DDBJ databases">
        <title>WGS of Natronobacillus azotifigens 24KS-1, an anaerobic diazotrophic haloalkaliphile from soda-rich habitats.</title>
        <authorList>
            <person name="Sorokin D.Y."/>
            <person name="Merkel A.Y."/>
        </authorList>
    </citation>
    <scope>NUCLEOTIDE SEQUENCE</scope>
    <source>
        <strain evidence="1">24KS-1</strain>
    </source>
</reference>
<dbReference type="Pfam" id="PF08970">
    <property type="entry name" value="Sda"/>
    <property type="match status" value="1"/>
</dbReference>
<comment type="caution">
    <text evidence="1">The sequence shown here is derived from an EMBL/GenBank/DDBJ whole genome shotgun (WGS) entry which is preliminary data.</text>
</comment>
<evidence type="ECO:0000313" key="2">
    <source>
        <dbReference type="Proteomes" id="UP001084197"/>
    </source>
</evidence>
<gene>
    <name evidence="1" type="ORF">OWO01_07665</name>
</gene>
<dbReference type="SUPFAM" id="SSF100985">
    <property type="entry name" value="Sporulation inhibitor Sda"/>
    <property type="match status" value="1"/>
</dbReference>
<dbReference type="InterPro" id="IPR015064">
    <property type="entry name" value="Sda"/>
</dbReference>
<dbReference type="Gene3D" id="1.10.287.1100">
    <property type="entry name" value="Sporulation inhibitor A"/>
    <property type="match status" value="1"/>
</dbReference>
<dbReference type="AlphaFoldDB" id="A0A9J6RCK1"/>
<accession>A0A9J6RCK1</accession>
<dbReference type="InterPro" id="IPR036916">
    <property type="entry name" value="Sda_sf"/>
</dbReference>
<protein>
    <submittedName>
        <fullName evidence="1">Sporulation histidine kinase inhibitor Sda</fullName>
    </submittedName>
</protein>
<dbReference type="EMBL" id="JAPRAT010000012">
    <property type="protein sequence ID" value="MCZ0703086.1"/>
    <property type="molecule type" value="Genomic_DNA"/>
</dbReference>
<evidence type="ECO:0000313" key="1">
    <source>
        <dbReference type="EMBL" id="MCZ0703086.1"/>
    </source>
</evidence>
<organism evidence="1 2">
    <name type="scientific">Natronobacillus azotifigens</name>
    <dbReference type="NCBI Taxonomy" id="472978"/>
    <lineage>
        <taxon>Bacteria</taxon>
        <taxon>Bacillati</taxon>
        <taxon>Bacillota</taxon>
        <taxon>Bacilli</taxon>
        <taxon>Bacillales</taxon>
        <taxon>Bacillaceae</taxon>
        <taxon>Natronobacillus</taxon>
    </lineage>
</organism>
<dbReference type="Proteomes" id="UP001084197">
    <property type="component" value="Unassembled WGS sequence"/>
</dbReference>
<keyword evidence="2" id="KW-1185">Reference proteome</keyword>
<name>A0A9J6RCK1_9BACI</name>
<proteinExistence type="predicted"/>
<dbReference type="RefSeq" id="WP_268779856.1">
    <property type="nucleotide sequence ID" value="NZ_JAPRAT010000012.1"/>
</dbReference>